<gene>
    <name evidence="1" type="ORF">MSSAC_3528</name>
</gene>
<dbReference type="Proteomes" id="UP000033123">
    <property type="component" value="Chromosome"/>
</dbReference>
<evidence type="ECO:0000313" key="2">
    <source>
        <dbReference type="Proteomes" id="UP000033123"/>
    </source>
</evidence>
<organism evidence="1 2">
    <name type="scientific">Methanosarcina siciliae C2J</name>
    <dbReference type="NCBI Taxonomy" id="1434118"/>
    <lineage>
        <taxon>Archaea</taxon>
        <taxon>Methanobacteriati</taxon>
        <taxon>Methanobacteriota</taxon>
        <taxon>Stenosarchaea group</taxon>
        <taxon>Methanomicrobia</taxon>
        <taxon>Methanosarcinales</taxon>
        <taxon>Methanosarcinaceae</taxon>
        <taxon>Methanosarcina</taxon>
    </lineage>
</organism>
<sequence length="195" mass="21772">MIYDLHAVPVLVRFRCSHSHIAVICCNNKAPIISNVDTISTKNLNPYVIRVSAGRNGEKLLHIIPVGFCNHCNAGIQFPERDNLVGRKPSLPFAGVVPQEIRDFCLCRVFSLRGQRDYSTVSGDKLLFQCDPTGHVILCNCNRMGQVSIGYISRSVECVGIKLHSFRLLTLVLNERDMYVHQLGGRSLRIGMGFC</sequence>
<accession>A0A0E3PS00</accession>
<name>A0A0E3PS00_9EURY</name>
<dbReference type="KEGG" id="msj:MSSAC_3528"/>
<proteinExistence type="predicted"/>
<protein>
    <submittedName>
        <fullName evidence="1">Uncharacterized protein</fullName>
    </submittedName>
</protein>
<reference evidence="1 2" key="1">
    <citation type="submission" date="2014-07" db="EMBL/GenBank/DDBJ databases">
        <title>Methanogenic archaea and the global carbon cycle.</title>
        <authorList>
            <person name="Henriksen J.R."/>
            <person name="Luke J."/>
            <person name="Reinhart S."/>
            <person name="Benedict M.N."/>
            <person name="Youngblut N.D."/>
            <person name="Metcalf M.E."/>
            <person name="Whitaker R.J."/>
            <person name="Metcalf W.W."/>
        </authorList>
    </citation>
    <scope>NUCLEOTIDE SEQUENCE [LARGE SCALE GENOMIC DNA]</scope>
    <source>
        <strain evidence="1 2">C2J</strain>
    </source>
</reference>
<dbReference type="AlphaFoldDB" id="A0A0E3PS00"/>
<dbReference type="HOGENOM" id="CLU_1393600_0_0_2"/>
<dbReference type="EMBL" id="CP009508">
    <property type="protein sequence ID" value="AKB38118.1"/>
    <property type="molecule type" value="Genomic_DNA"/>
</dbReference>
<evidence type="ECO:0000313" key="1">
    <source>
        <dbReference type="EMBL" id="AKB38118.1"/>
    </source>
</evidence>